<accession>A0A139ILN2</accession>
<feature type="compositionally biased region" description="Basic and acidic residues" evidence="1">
    <location>
        <begin position="152"/>
        <end position="172"/>
    </location>
</feature>
<gene>
    <name evidence="2" type="ORF">AC579_130</name>
</gene>
<evidence type="ECO:0000313" key="2">
    <source>
        <dbReference type="EMBL" id="KXT15693.1"/>
    </source>
</evidence>
<dbReference type="EMBL" id="LFZO01000052">
    <property type="protein sequence ID" value="KXT15693.1"/>
    <property type="molecule type" value="Genomic_DNA"/>
</dbReference>
<evidence type="ECO:0000256" key="1">
    <source>
        <dbReference type="SAM" id="MobiDB-lite"/>
    </source>
</evidence>
<comment type="caution">
    <text evidence="2">The sequence shown here is derived from an EMBL/GenBank/DDBJ whole genome shotgun (WGS) entry which is preliminary data.</text>
</comment>
<protein>
    <submittedName>
        <fullName evidence="2">Uncharacterized protein</fullName>
    </submittedName>
</protein>
<evidence type="ECO:0000313" key="3">
    <source>
        <dbReference type="Proteomes" id="UP000073492"/>
    </source>
</evidence>
<proteinExistence type="predicted"/>
<keyword evidence="3" id="KW-1185">Reference proteome</keyword>
<dbReference type="AlphaFoldDB" id="A0A139ILN2"/>
<name>A0A139ILN2_9PEZI</name>
<organism evidence="2 3">
    <name type="scientific">Pseudocercospora musae</name>
    <dbReference type="NCBI Taxonomy" id="113226"/>
    <lineage>
        <taxon>Eukaryota</taxon>
        <taxon>Fungi</taxon>
        <taxon>Dikarya</taxon>
        <taxon>Ascomycota</taxon>
        <taxon>Pezizomycotina</taxon>
        <taxon>Dothideomycetes</taxon>
        <taxon>Dothideomycetidae</taxon>
        <taxon>Mycosphaerellales</taxon>
        <taxon>Mycosphaerellaceae</taxon>
        <taxon>Pseudocercospora</taxon>
    </lineage>
</organism>
<dbReference type="Proteomes" id="UP000073492">
    <property type="component" value="Unassembled WGS sequence"/>
</dbReference>
<reference evidence="2 3" key="1">
    <citation type="submission" date="2015-07" db="EMBL/GenBank/DDBJ databases">
        <title>Comparative genomics of the Sigatoka disease complex on banana suggests a link between parallel evolutionary changes in Pseudocercospora fijiensis and Pseudocercospora eumusae and increased virulence on the banana host.</title>
        <authorList>
            <person name="Chang T.-C."/>
            <person name="Salvucci A."/>
            <person name="Crous P.W."/>
            <person name="Stergiopoulos I."/>
        </authorList>
    </citation>
    <scope>NUCLEOTIDE SEQUENCE [LARGE SCALE GENOMIC DNA]</scope>
    <source>
        <strain evidence="2 3">CBS 116634</strain>
    </source>
</reference>
<feature type="region of interest" description="Disordered" evidence="1">
    <location>
        <begin position="142"/>
        <end position="172"/>
    </location>
</feature>
<sequence>MRLVSKIALRKSENPNDGMPDAGSLVYLALENVTDSHEAACFGTSISPPTRSKPANEVEARYALAPSKASQHQAQILLSMDPRASLEHALGGMDSDPGGQYYMPVFEPRFCEPLLTIDPNHLLTFSQLTKSSIKMTAKNFSNTPKLNMRAPGGRDDRNEGYHGDDGMKRSCH</sequence>